<proteinExistence type="predicted"/>
<evidence type="ECO:0000256" key="2">
    <source>
        <dbReference type="ARBA" id="ARBA00023125"/>
    </source>
</evidence>
<reference evidence="5 6" key="1">
    <citation type="submission" date="2021-10" db="EMBL/GenBank/DDBJ databases">
        <title>Anaerobic single-cell dispensing facilitates the cultivation of human gut bacteria.</title>
        <authorList>
            <person name="Afrizal A."/>
        </authorList>
    </citation>
    <scope>NUCLEOTIDE SEQUENCE [LARGE SCALE GENOMIC DNA]</scope>
    <source>
        <strain evidence="5 6">CLA-AA-H244</strain>
    </source>
</reference>
<keyword evidence="6" id="KW-1185">Reference proteome</keyword>
<protein>
    <submittedName>
        <fullName evidence="5">AraC family transcriptional regulator</fullName>
    </submittedName>
</protein>
<dbReference type="PRINTS" id="PR00032">
    <property type="entry name" value="HTHARAC"/>
</dbReference>
<dbReference type="InterPro" id="IPR037923">
    <property type="entry name" value="HTH-like"/>
</dbReference>
<dbReference type="GO" id="GO:0003700">
    <property type="term" value="F:DNA-binding transcription factor activity"/>
    <property type="evidence" value="ECO:0007669"/>
    <property type="project" value="InterPro"/>
</dbReference>
<dbReference type="Gene3D" id="1.10.10.60">
    <property type="entry name" value="Homeodomain-like"/>
    <property type="match status" value="2"/>
</dbReference>
<dbReference type="PANTHER" id="PTHR43280:SF28">
    <property type="entry name" value="HTH-TYPE TRANSCRIPTIONAL ACTIVATOR RHAS"/>
    <property type="match status" value="1"/>
</dbReference>
<comment type="caution">
    <text evidence="5">The sequence shown here is derived from an EMBL/GenBank/DDBJ whole genome shotgun (WGS) entry which is preliminary data.</text>
</comment>
<evidence type="ECO:0000313" key="5">
    <source>
        <dbReference type="EMBL" id="MCC2167807.1"/>
    </source>
</evidence>
<dbReference type="SUPFAM" id="SSF46689">
    <property type="entry name" value="Homeodomain-like"/>
    <property type="match status" value="2"/>
</dbReference>
<dbReference type="Proteomes" id="UP001199355">
    <property type="component" value="Unassembled WGS sequence"/>
</dbReference>
<dbReference type="InterPro" id="IPR020449">
    <property type="entry name" value="Tscrpt_reg_AraC-type_HTH"/>
</dbReference>
<feature type="domain" description="HTH araC/xylS-type" evidence="4">
    <location>
        <begin position="183"/>
        <end position="282"/>
    </location>
</feature>
<dbReference type="InterPro" id="IPR009057">
    <property type="entry name" value="Homeodomain-like_sf"/>
</dbReference>
<accession>A0AAE3DMS8</accession>
<dbReference type="RefSeq" id="WP_308728310.1">
    <property type="nucleotide sequence ID" value="NZ_JAJEQF010000020.1"/>
</dbReference>
<dbReference type="InterPro" id="IPR003313">
    <property type="entry name" value="AraC-bd"/>
</dbReference>
<dbReference type="SMART" id="SM00342">
    <property type="entry name" value="HTH_ARAC"/>
    <property type="match status" value="1"/>
</dbReference>
<keyword evidence="1" id="KW-0805">Transcription regulation</keyword>
<dbReference type="PROSITE" id="PS01124">
    <property type="entry name" value="HTH_ARAC_FAMILY_2"/>
    <property type="match status" value="1"/>
</dbReference>
<dbReference type="Pfam" id="PF02311">
    <property type="entry name" value="AraC_binding"/>
    <property type="match status" value="1"/>
</dbReference>
<dbReference type="Pfam" id="PF12833">
    <property type="entry name" value="HTH_18"/>
    <property type="match status" value="1"/>
</dbReference>
<gene>
    <name evidence="5" type="ORF">LKD45_08910</name>
</gene>
<evidence type="ECO:0000256" key="3">
    <source>
        <dbReference type="ARBA" id="ARBA00023163"/>
    </source>
</evidence>
<name>A0AAE3DMS8_9FIRM</name>
<dbReference type="SUPFAM" id="SSF51215">
    <property type="entry name" value="Regulatory protein AraC"/>
    <property type="match status" value="1"/>
</dbReference>
<evidence type="ECO:0000259" key="4">
    <source>
        <dbReference type="PROSITE" id="PS01124"/>
    </source>
</evidence>
<keyword evidence="2" id="KW-0238">DNA-binding</keyword>
<keyword evidence="3" id="KW-0804">Transcription</keyword>
<dbReference type="InterPro" id="IPR014710">
    <property type="entry name" value="RmlC-like_jellyroll"/>
</dbReference>
<dbReference type="InterPro" id="IPR018060">
    <property type="entry name" value="HTH_AraC"/>
</dbReference>
<dbReference type="CDD" id="cd02208">
    <property type="entry name" value="cupin_RmlC-like"/>
    <property type="match status" value="1"/>
</dbReference>
<dbReference type="EMBL" id="JAJEQF010000020">
    <property type="protein sequence ID" value="MCC2167807.1"/>
    <property type="molecule type" value="Genomic_DNA"/>
</dbReference>
<organism evidence="5 6">
    <name type="scientific">Gallintestinimicrobium propionicum</name>
    <dbReference type="NCBI Taxonomy" id="2981770"/>
    <lineage>
        <taxon>Bacteria</taxon>
        <taxon>Bacillati</taxon>
        <taxon>Bacillota</taxon>
        <taxon>Clostridia</taxon>
        <taxon>Lachnospirales</taxon>
        <taxon>Lachnospiraceae</taxon>
        <taxon>Gallintestinimicrobium</taxon>
    </lineage>
</organism>
<dbReference type="AlphaFoldDB" id="A0AAE3DMS8"/>
<evidence type="ECO:0000256" key="1">
    <source>
        <dbReference type="ARBA" id="ARBA00023015"/>
    </source>
</evidence>
<dbReference type="GO" id="GO:0043565">
    <property type="term" value="F:sequence-specific DNA binding"/>
    <property type="evidence" value="ECO:0007669"/>
    <property type="project" value="InterPro"/>
</dbReference>
<evidence type="ECO:0000313" key="6">
    <source>
        <dbReference type="Proteomes" id="UP001199355"/>
    </source>
</evidence>
<dbReference type="Gene3D" id="2.60.120.10">
    <property type="entry name" value="Jelly Rolls"/>
    <property type="match status" value="1"/>
</dbReference>
<dbReference type="PANTHER" id="PTHR43280">
    <property type="entry name" value="ARAC-FAMILY TRANSCRIPTIONAL REGULATOR"/>
    <property type="match status" value="1"/>
</dbReference>
<sequence length="284" mass="32826">MERENTVFAEELNPTFLFMWKGTRVEDEPNYHCHEHLELCYIQSGTGKHRIGDTIYEVKEGDLLVINEGVYHQSLAGEHKTPVTEFYVGLTDLNLAGLGRNHFPLPGNCPVFRTEGELQRKLSKLCMAMEAEQELCRIGRYYMMKTYAMQMLLLLLREEEETGKPQKAGGCSFESANRKYLVEKITDYFEDHYAEKISLDRIAGNMYLSTFYVSRIFKAETGNTPIHYLIDIRLTKAYNLLTQNLEMSIQEIAAQVGYEDAYHFSKLFKKKYGVAPSAVRRRIP</sequence>